<dbReference type="GO" id="GO:0016034">
    <property type="term" value="F:maleylacetoacetate isomerase activity"/>
    <property type="evidence" value="ECO:0007669"/>
    <property type="project" value="TreeGrafter"/>
</dbReference>
<dbReference type="SUPFAM" id="SSF52833">
    <property type="entry name" value="Thioredoxin-like"/>
    <property type="match status" value="1"/>
</dbReference>
<dbReference type="PATRIC" id="fig|1486262.3.peg.3665"/>
<dbReference type="PANTHER" id="PTHR42673">
    <property type="entry name" value="MALEYLACETOACETATE ISOMERASE"/>
    <property type="match status" value="1"/>
</dbReference>
<dbReference type="CDD" id="cd03205">
    <property type="entry name" value="GST_C_6"/>
    <property type="match status" value="1"/>
</dbReference>
<feature type="domain" description="GST N-terminal" evidence="1">
    <location>
        <begin position="1"/>
        <end position="78"/>
    </location>
</feature>
<protein>
    <submittedName>
        <fullName evidence="2">Glutathione S-transferase</fullName>
    </submittedName>
</protein>
<evidence type="ECO:0000259" key="1">
    <source>
        <dbReference type="PROSITE" id="PS50404"/>
    </source>
</evidence>
<dbReference type="AlphaFoldDB" id="A0A0D5LUQ7"/>
<gene>
    <name evidence="2" type="ORF">TM49_17725</name>
</gene>
<evidence type="ECO:0000313" key="2">
    <source>
        <dbReference type="EMBL" id="AJY47093.1"/>
    </source>
</evidence>
<reference evidence="2 3" key="1">
    <citation type="journal article" date="2015" name="Genome Announc.">
        <title>Complete genome sequence of Martelella endophytica YC6887, which has antifungal activity associated with a halophyte.</title>
        <authorList>
            <person name="Khan A."/>
            <person name="Khan H."/>
            <person name="Chung E.J."/>
            <person name="Hossain M.T."/>
            <person name="Chung Y.R."/>
        </authorList>
    </citation>
    <scope>NUCLEOTIDE SEQUENCE [LARGE SCALE GENOMIC DNA]</scope>
    <source>
        <strain evidence="2">YC6887</strain>
    </source>
</reference>
<dbReference type="InterPro" id="IPR036249">
    <property type="entry name" value="Thioredoxin-like_sf"/>
</dbReference>
<dbReference type="OrthoDB" id="9795329at2"/>
<dbReference type="PROSITE" id="PS50404">
    <property type="entry name" value="GST_NTER"/>
    <property type="match status" value="1"/>
</dbReference>
<dbReference type="GO" id="GO:0004364">
    <property type="term" value="F:glutathione transferase activity"/>
    <property type="evidence" value="ECO:0007669"/>
    <property type="project" value="TreeGrafter"/>
</dbReference>
<keyword evidence="3" id="KW-1185">Reference proteome</keyword>
<dbReference type="EMBL" id="CP010803">
    <property type="protein sequence ID" value="AJY47093.1"/>
    <property type="molecule type" value="Genomic_DNA"/>
</dbReference>
<dbReference type="GO" id="GO:0006749">
    <property type="term" value="P:glutathione metabolic process"/>
    <property type="evidence" value="ECO:0007669"/>
    <property type="project" value="TreeGrafter"/>
</dbReference>
<dbReference type="Gene3D" id="1.20.1050.10">
    <property type="match status" value="1"/>
</dbReference>
<dbReference type="RefSeq" id="WP_045683203.1">
    <property type="nucleotide sequence ID" value="NZ_CP010803.1"/>
</dbReference>
<dbReference type="CDD" id="cd03049">
    <property type="entry name" value="GST_N_3"/>
    <property type="match status" value="1"/>
</dbReference>
<evidence type="ECO:0000313" key="3">
    <source>
        <dbReference type="Proteomes" id="UP000032611"/>
    </source>
</evidence>
<keyword evidence="2" id="KW-0808">Transferase</keyword>
<dbReference type="Pfam" id="PF13409">
    <property type="entry name" value="GST_N_2"/>
    <property type="match status" value="1"/>
</dbReference>
<dbReference type="InterPro" id="IPR004045">
    <property type="entry name" value="Glutathione_S-Trfase_N"/>
</dbReference>
<sequence>MKLLCAAASPYSAKVRMALHHVGADFEEIHVATGDNPADLLDANPLGKIPTLITDDGLTLYDSRTIMHYLDGLDEERWLYPRSPEKRVLVERMEALCDGICDALVLCVYEKRFRTPETYHQPWVDRQWDKAMRGLDWLDANPPDFGKRLNAGHFALASLLAYLMLRFPGAWEQHRVRLTQWPAAFEERFPEFHALKPQG</sequence>
<dbReference type="STRING" id="1486262.TM49_17725"/>
<dbReference type="Proteomes" id="UP000032611">
    <property type="component" value="Chromosome"/>
</dbReference>
<dbReference type="InterPro" id="IPR036282">
    <property type="entry name" value="Glutathione-S-Trfase_C_sf"/>
</dbReference>
<dbReference type="SUPFAM" id="SSF47616">
    <property type="entry name" value="GST C-terminal domain-like"/>
    <property type="match status" value="1"/>
</dbReference>
<dbReference type="Pfam" id="PF13410">
    <property type="entry name" value="GST_C_2"/>
    <property type="match status" value="1"/>
</dbReference>
<dbReference type="KEGG" id="mey:TM49_17725"/>
<dbReference type="HOGENOM" id="CLU_011226_12_2_5"/>
<name>A0A0D5LUQ7_MAREN</name>
<dbReference type="PANTHER" id="PTHR42673:SF4">
    <property type="entry name" value="MALEYLACETOACETATE ISOMERASE"/>
    <property type="match status" value="1"/>
</dbReference>
<organism evidence="2 3">
    <name type="scientific">Martelella endophytica</name>
    <dbReference type="NCBI Taxonomy" id="1486262"/>
    <lineage>
        <taxon>Bacteria</taxon>
        <taxon>Pseudomonadati</taxon>
        <taxon>Pseudomonadota</taxon>
        <taxon>Alphaproteobacteria</taxon>
        <taxon>Hyphomicrobiales</taxon>
        <taxon>Aurantimonadaceae</taxon>
        <taxon>Martelella</taxon>
    </lineage>
</organism>
<proteinExistence type="predicted"/>
<accession>A0A0D5LUQ7</accession>
<dbReference type="Gene3D" id="3.40.30.10">
    <property type="entry name" value="Glutaredoxin"/>
    <property type="match status" value="1"/>
</dbReference>
<dbReference type="GO" id="GO:0006559">
    <property type="term" value="P:L-phenylalanine catabolic process"/>
    <property type="evidence" value="ECO:0007669"/>
    <property type="project" value="TreeGrafter"/>
</dbReference>